<proteinExistence type="predicted"/>
<dbReference type="EMBL" id="CP037940">
    <property type="protein sequence ID" value="QBO36361.1"/>
    <property type="molecule type" value="Genomic_DNA"/>
</dbReference>
<feature type="compositionally biased region" description="Basic and acidic residues" evidence="1">
    <location>
        <begin position="161"/>
        <end position="177"/>
    </location>
</feature>
<gene>
    <name evidence="4" type="ORF">EQG49_07745</name>
</gene>
<keyword evidence="5" id="KW-1185">Reference proteome</keyword>
<evidence type="ECO:0000259" key="3">
    <source>
        <dbReference type="Pfam" id="PF05738"/>
    </source>
</evidence>
<evidence type="ECO:0000313" key="4">
    <source>
        <dbReference type="EMBL" id="QBO36361.1"/>
    </source>
</evidence>
<keyword evidence="2" id="KW-1133">Transmembrane helix</keyword>
<dbReference type="InterPro" id="IPR013783">
    <property type="entry name" value="Ig-like_fold"/>
</dbReference>
<feature type="transmembrane region" description="Helical" evidence="2">
    <location>
        <begin position="12"/>
        <end position="30"/>
    </location>
</feature>
<accession>A0A4P6YUG4</accession>
<sequence length="1886" mass="208248">MFKIKIKHINILMVLLMVTGIILATVVPTIESISNARSMKVQVNSKDEKPLIDGENYSFTSQTKRHDHKVDWTFKFTKNKSTDPEQFSLVLNENQTDFDNFDDFSVNGNDLAIPDVKEAVEKLVADEKEDIEELEQDDDEAREATQHGTLTWQETADEDDTKQNDDKATKQTNDEPKYQLVYTTAEPTKQAEEIEITFSTRINDEVYAANTEVKLEVQPHLIAGMTEKLPLGDEDDKKLAKNAKSYELTVDAKVLSEAPDGIKEAQDVVETFQNDKTRTESDAEVTDTPEPKQAVAEKTSDAENTKNASAKPSTRSQITSTDPGYSVATFDPSKYQFTTSGGTGAAGTNLKPTNNTWENEPVSRIQITRDAQSTDWRTYTAWANTTTNVGNTYANSNSTTAPGNGTNLQIYQKDDSFGFNGQAPNQNLRRYANGEFFGDPQTAANARTDATRLGYLFEFNFGAAGNYAAPANPAWTNSLKLYVQYSNAGKYYTPEHPAGLQMGALLTFSEFKFGNNGTGNRTTGMADHPILDVSNSLMGGFMMDGIRDIRVQIQYFSVKENGDFDKLLDIQPITTSNPALQSWLSIGPLVNHSAGTAGDYRGSEAVSKTSDIGNHSLLIEPSIGSLMTKIPTNAGNNMNAYADMYTSTTTRWEDKLGMVNFEKQAISFQVVGTTNEFRFKNGNGYFLKSFSSSFVRPVSPKQPTKQVTASETNLNADELNAANPANKSTIRLNDGETTTTTTANYTYNDNTNRTLNSGTNNTWYGLTTAYPSGMNVRRQRTGNTTATFGTYTGGTAQTPTGAANLTAQSEGFGAIVWNRNNGTLKNAGNALIVAGTGNNTAPTYVDTRQRQLTIDGDWALYPDGTYVRRVGGKIYQGKLRANNFSTQALLQANMPGYAGAVVAPYLTGTLPVGLEQLEVQVLPSGTGTSFSRYTAGTETTTINTTKLYDATKNPATGEYRNNQVAKVHYYDISQPTYHIPNESVTKPGEITIKDTLPVGIKPNFPGTQEPDYDNALGAIPWNFSNNNTTSVSLWNTTGAQLTLNNNSGRVKIQKITNEDGQLQYAIEWTFTAATINALTFDGEKFVVRIPVIVNTASEDIKKITDENPYPAFEIYNQAQTYFKTESPQNEGLAFNWNGLTNTVKTQIRFTDFADNERFIRLGLKKIWNDPSNADAAQMAASGMQIVQNANTAQPDYVEYRIYRKIGTQPETFFRAERIEKPNPGIYQWPTRIIEGLTNMERIGTTIQPVTYSVEEVVPEHYRLDKQVHYARDTEPTRPELTVSVDGHDRELDEYFEFTNRPIVQVSGRKAWNENGKTGITHSGLKVYLIQDDAVLMDTTVQATPTTNWNYSFNNRDRFGFDTNNNKWFEHRYSVTEDDMENYIKLDDTRAIDVENGDVTHNMTNTNQFVPDWMPVDGQKSWSDTGNIANKRPSKLILKLYRAKFNGTPTLVSTYVTDANGGDGTGGLGAWEFDFGSNNAIWNLPTDQLDYARRYGYFAKDYLDEDGNRKKYTYSVREFTYDDAGKEIDSVPGYKNSLTEMRLAPLPNYVDPVTGKAPAETAHGYEFSLVNTIDTFTALTNRKTVWLNVVSASDTTQALAGVRFAVYQFDTSVNAWTFYKESVTNANGDVRFDNLDAGLNNPAGTGAARDRGVKYRLVPISAPIGYEVPKYELEFELVYNMAVATASVGGSSRPAIPEKKYTVLQNASMKLYTPTGTGASQQSGVASGQAFTNTSQTLTNTATTNTANFGNIQSAVTLDRDYNIGNSHNVGNPAVTGTGAIYGAPSYQFGTNNTTFYNGTIGVGANGTDPRTRQELAITIPGVAIHSNNIDREIRLVIKLDRRQTPFPTTGGVGLVIFIVGALGMLSIYAWRVWREKSTELRGGADE</sequence>
<dbReference type="RefSeq" id="WP_133363438.1">
    <property type="nucleotide sequence ID" value="NZ_CP037940.1"/>
</dbReference>
<dbReference type="OrthoDB" id="1744455at2"/>
<keyword evidence="2" id="KW-0812">Transmembrane</keyword>
<feature type="domain" description="CNA-B" evidence="3">
    <location>
        <begin position="1305"/>
        <end position="1393"/>
    </location>
</feature>
<dbReference type="InterPro" id="IPR008454">
    <property type="entry name" value="Collagen-bd_Cna-like_B-typ_dom"/>
</dbReference>
<protein>
    <submittedName>
        <fullName evidence="4">Cna B-type domain-containing protein</fullName>
    </submittedName>
</protein>
<feature type="transmembrane region" description="Helical" evidence="2">
    <location>
        <begin position="1851"/>
        <end position="1870"/>
    </location>
</feature>
<dbReference type="KEGG" id="wei:EQG49_07745"/>
<reference evidence="5" key="1">
    <citation type="submission" date="2019-03" db="EMBL/GenBank/DDBJ databases">
        <title>Weissella sp. 26KH-42 Genome sequencing.</title>
        <authorList>
            <person name="Heo J."/>
            <person name="Kim S.-J."/>
            <person name="Kim J.-S."/>
            <person name="Hong S.-B."/>
            <person name="Kwon S.-W."/>
        </authorList>
    </citation>
    <scope>NUCLEOTIDE SEQUENCE [LARGE SCALE GENOMIC DNA]</scope>
    <source>
        <strain evidence="5">26KH-42</strain>
    </source>
</reference>
<dbReference type="Gene3D" id="2.60.40.10">
    <property type="entry name" value="Immunoglobulins"/>
    <property type="match status" value="1"/>
</dbReference>
<dbReference type="Pfam" id="PF05738">
    <property type="entry name" value="Cna_B"/>
    <property type="match status" value="1"/>
</dbReference>
<feature type="compositionally biased region" description="Acidic residues" evidence="1">
    <location>
        <begin position="131"/>
        <end position="141"/>
    </location>
</feature>
<feature type="compositionally biased region" description="Polar residues" evidence="1">
    <location>
        <begin position="305"/>
        <end position="323"/>
    </location>
</feature>
<evidence type="ECO:0000313" key="5">
    <source>
        <dbReference type="Proteomes" id="UP000292886"/>
    </source>
</evidence>
<evidence type="ECO:0000256" key="1">
    <source>
        <dbReference type="SAM" id="MobiDB-lite"/>
    </source>
</evidence>
<feature type="region of interest" description="Disordered" evidence="1">
    <location>
        <begin position="131"/>
        <end position="177"/>
    </location>
</feature>
<evidence type="ECO:0000256" key="2">
    <source>
        <dbReference type="SAM" id="Phobius"/>
    </source>
</evidence>
<feature type="region of interest" description="Disordered" evidence="1">
    <location>
        <begin position="272"/>
        <end position="325"/>
    </location>
</feature>
<dbReference type="SUPFAM" id="SSF49478">
    <property type="entry name" value="Cna protein B-type domain"/>
    <property type="match status" value="1"/>
</dbReference>
<name>A0A4P6YUG4_9LACO</name>
<keyword evidence="2" id="KW-0472">Membrane</keyword>
<organism evidence="4 5">
    <name type="scientific">Periweissella cryptocerci</name>
    <dbReference type="NCBI Taxonomy" id="2506420"/>
    <lineage>
        <taxon>Bacteria</taxon>
        <taxon>Bacillati</taxon>
        <taxon>Bacillota</taxon>
        <taxon>Bacilli</taxon>
        <taxon>Lactobacillales</taxon>
        <taxon>Lactobacillaceae</taxon>
        <taxon>Periweissella</taxon>
    </lineage>
</organism>
<dbReference type="Proteomes" id="UP000292886">
    <property type="component" value="Chromosome"/>
</dbReference>